<evidence type="ECO:0000256" key="2">
    <source>
        <dbReference type="SAM" id="Phobius"/>
    </source>
</evidence>
<dbReference type="PANTHER" id="PTHR42736:SF1">
    <property type="entry name" value="PROTEIN-GLUTAMINE GAMMA-GLUTAMYLTRANSFERASE"/>
    <property type="match status" value="1"/>
</dbReference>
<dbReference type="Pfam" id="PF11992">
    <property type="entry name" value="TgpA_N"/>
    <property type="match status" value="1"/>
</dbReference>
<dbReference type="InterPro" id="IPR038765">
    <property type="entry name" value="Papain-like_cys_pep_sf"/>
</dbReference>
<protein>
    <submittedName>
        <fullName evidence="4">Transglutaminase superfamily protein</fullName>
    </submittedName>
</protein>
<dbReference type="InterPro" id="IPR002931">
    <property type="entry name" value="Transglutaminase-like"/>
</dbReference>
<dbReference type="PANTHER" id="PTHR42736">
    <property type="entry name" value="PROTEIN-GLUTAMINE GAMMA-GLUTAMYLTRANSFERASE"/>
    <property type="match status" value="1"/>
</dbReference>
<gene>
    <name evidence="4" type="ORF">EV684_109145</name>
</gene>
<dbReference type="Gene3D" id="3.10.620.30">
    <property type="match status" value="1"/>
</dbReference>
<comment type="caution">
    <text evidence="4">The sequence shown here is derived from an EMBL/GenBank/DDBJ whole genome shotgun (WGS) entry which is preliminary data.</text>
</comment>
<keyword evidence="2" id="KW-1133">Transmembrane helix</keyword>
<name>A0A4R2MFL6_RUBGE</name>
<dbReference type="Proteomes" id="UP000295106">
    <property type="component" value="Unassembled WGS sequence"/>
</dbReference>
<keyword evidence="2" id="KW-0472">Membrane</keyword>
<feature type="compositionally biased region" description="Low complexity" evidence="1">
    <location>
        <begin position="522"/>
        <end position="544"/>
    </location>
</feature>
<dbReference type="SUPFAM" id="SSF54001">
    <property type="entry name" value="Cysteine proteinases"/>
    <property type="match status" value="1"/>
</dbReference>
<feature type="transmembrane region" description="Helical" evidence="2">
    <location>
        <begin position="175"/>
        <end position="193"/>
    </location>
</feature>
<dbReference type="RefSeq" id="WP_165908500.1">
    <property type="nucleotide sequence ID" value="NZ_CP181386.1"/>
</dbReference>
<reference evidence="4 5" key="1">
    <citation type="submission" date="2019-03" db="EMBL/GenBank/DDBJ databases">
        <title>Genomic Encyclopedia of Type Strains, Phase IV (KMG-IV): sequencing the most valuable type-strain genomes for metagenomic binning, comparative biology and taxonomic classification.</title>
        <authorList>
            <person name="Goeker M."/>
        </authorList>
    </citation>
    <scope>NUCLEOTIDE SEQUENCE [LARGE SCALE GENOMIC DNA]</scope>
    <source>
        <strain evidence="4 5">DSM 1709</strain>
    </source>
</reference>
<feature type="transmembrane region" description="Helical" evidence="2">
    <location>
        <begin position="582"/>
        <end position="603"/>
    </location>
</feature>
<evidence type="ECO:0000256" key="1">
    <source>
        <dbReference type="SAM" id="MobiDB-lite"/>
    </source>
</evidence>
<proteinExistence type="predicted"/>
<feature type="transmembrane region" description="Helical" evidence="2">
    <location>
        <begin position="70"/>
        <end position="88"/>
    </location>
</feature>
<evidence type="ECO:0000313" key="5">
    <source>
        <dbReference type="Proteomes" id="UP000295106"/>
    </source>
</evidence>
<dbReference type="SMART" id="SM00460">
    <property type="entry name" value="TGc"/>
    <property type="match status" value="1"/>
</dbReference>
<dbReference type="GeneID" id="99685969"/>
<feature type="domain" description="Transglutaminase-like" evidence="3">
    <location>
        <begin position="437"/>
        <end position="508"/>
    </location>
</feature>
<dbReference type="Pfam" id="PF01841">
    <property type="entry name" value="Transglut_core"/>
    <property type="match status" value="1"/>
</dbReference>
<organism evidence="4 5">
    <name type="scientific">Rubrivivax gelatinosus</name>
    <name type="common">Rhodocyclus gelatinosus</name>
    <name type="synonym">Rhodopseudomonas gelatinosa</name>
    <dbReference type="NCBI Taxonomy" id="28068"/>
    <lineage>
        <taxon>Bacteria</taxon>
        <taxon>Pseudomonadati</taxon>
        <taxon>Pseudomonadota</taxon>
        <taxon>Betaproteobacteria</taxon>
        <taxon>Burkholderiales</taxon>
        <taxon>Sphaerotilaceae</taxon>
        <taxon>Rubrivivax</taxon>
    </lineage>
</organism>
<evidence type="ECO:0000259" key="3">
    <source>
        <dbReference type="SMART" id="SM00460"/>
    </source>
</evidence>
<feature type="transmembrane region" description="Helical" evidence="2">
    <location>
        <begin position="150"/>
        <end position="168"/>
    </location>
</feature>
<dbReference type="AlphaFoldDB" id="A0A4R2MFL6"/>
<dbReference type="EMBL" id="SLXD01000009">
    <property type="protein sequence ID" value="TCP01506.1"/>
    <property type="molecule type" value="Genomic_DNA"/>
</dbReference>
<keyword evidence="2" id="KW-0812">Transmembrane</keyword>
<feature type="transmembrane region" description="Helical" evidence="2">
    <location>
        <begin position="94"/>
        <end position="113"/>
    </location>
</feature>
<evidence type="ECO:0000313" key="4">
    <source>
        <dbReference type="EMBL" id="TCP01506.1"/>
    </source>
</evidence>
<dbReference type="InterPro" id="IPR021878">
    <property type="entry name" value="TgpA_N"/>
</dbReference>
<feature type="transmembrane region" description="Helical" evidence="2">
    <location>
        <begin position="29"/>
        <end position="58"/>
    </location>
</feature>
<sequence length="709" mass="74359">MIAAAITAGRQRPPPTAEEHAAVRRAAPWVGLALALGIAPAALVVPAWTTALLAALLAFKALAVRRGWAIGTRVLLPLAAAVLGAWALGFAPRWGSAAAVLAFFALVLALKWLEADARGHRRDRVVLLLAAGVLAALGALQQVALLSLALLVGYAFALAAALIALQGADRPARRAAGLLTLALPPAALLFVLTPRVPGPLWDFGLALGLPIAVQAPRSGPGLGARDSLEPGALAGDGLDSGTALVARFDAWVPPAAALYWRGPVFTRYDGQRWTPPPSWASRRARMAEGYRRSADWRAQLRPRGQALGYTLRVAGHGGPWLYALDHPGRLPAESYLTRDGQLLSMTPVNDETHYAAEAWLDASVDAAGLAPGEQAALLALPPQAAPRLQALGRELAARHAEPAARAAAALALFSEGGFRFEPREAGARGPGAYDRFVFERRAGGSDQFAGAFVVLARAAGLPARLVSGYHGGRLMGSSNYVLVKQSHAHAWAEVWLAGRGWSRYDAAQAVRAPREAARREAAAAALPPRPAAAAASSPPPAAADTRAPWQRWLAALDDWVLHYDAPRQRQLVEAGAQGGSGLLVLALRLAAALALAAAAAYGWRRRRRRRAEDPLVAAWAGFRARLHDAGVDSAAAECPSSLRARLAALAQPWAAPAAALVDELIVLRYAPPPPDGAARRQALARRLAAFRPLAFAGTSSAAPRGAAVR</sequence>
<accession>A0A4R2MFL6</accession>
<feature type="transmembrane region" description="Helical" evidence="2">
    <location>
        <begin position="125"/>
        <end position="144"/>
    </location>
</feature>
<dbReference type="InterPro" id="IPR052901">
    <property type="entry name" value="Bact_TGase-like"/>
</dbReference>
<feature type="region of interest" description="Disordered" evidence="1">
    <location>
        <begin position="520"/>
        <end position="544"/>
    </location>
</feature>